<comment type="caution">
    <text evidence="4">The sequence shown here is derived from an EMBL/GenBank/DDBJ whole genome shotgun (WGS) entry which is preliminary data.</text>
</comment>
<evidence type="ECO:0000256" key="1">
    <source>
        <dbReference type="ARBA" id="ARBA00001947"/>
    </source>
</evidence>
<evidence type="ECO:0000256" key="2">
    <source>
        <dbReference type="SAM" id="MobiDB-lite"/>
    </source>
</evidence>
<dbReference type="PANTHER" id="PTHR42837:SF2">
    <property type="entry name" value="MEMBRANE METALLOPROTEASE ARASP2, CHLOROPLASTIC-RELATED"/>
    <property type="match status" value="1"/>
</dbReference>
<dbReference type="Gene3D" id="2.30.42.10">
    <property type="match status" value="2"/>
</dbReference>
<dbReference type="RefSeq" id="WP_147206088.1">
    <property type="nucleotide sequence ID" value="NZ_BJYT01000034.1"/>
</dbReference>
<sequence length="328" mass="35753">MKNWIKYVVPAVATAFIGSAAFPQDQKEKSSKDNDEKSQEIVIRKKGGKTDKMTIVVDGDNVTINGKPVDEFKNNDVTIFKRDPSMALAPRVRTFTSPRGLINAEGPDRFFGPGASSNKAMLGVVTSRSDDGVKVTDVTKESGADKAGLKKDDVITKVGDKKVEEPADLIKAIAGLSPNDKVDITYKRNGKENKTTAVLGENKSRSFAYNFNRDFNFSMPEGVIPPMENFNFNFNRKPKIGLQIQDVEEGKGVTVKDVDEDSPAAKAGLKDGDVITGVNGKDVAGVDELRTAIKDLKEGETVRFSYKRGGKSQTAEVKMPKRLKTADL</sequence>
<dbReference type="SUPFAM" id="SSF50156">
    <property type="entry name" value="PDZ domain-like"/>
    <property type="match status" value="2"/>
</dbReference>
<evidence type="ECO:0000313" key="5">
    <source>
        <dbReference type="Proteomes" id="UP000321513"/>
    </source>
</evidence>
<accession>A0A512BJ30</accession>
<feature type="domain" description="PDZ" evidence="3">
    <location>
        <begin position="229"/>
        <end position="286"/>
    </location>
</feature>
<dbReference type="SMART" id="SM00228">
    <property type="entry name" value="PDZ"/>
    <property type="match status" value="2"/>
</dbReference>
<reference evidence="4 5" key="1">
    <citation type="submission" date="2019-07" db="EMBL/GenBank/DDBJ databases">
        <title>Whole genome shotgun sequence of Segetibacter aerophilus NBRC 106135.</title>
        <authorList>
            <person name="Hosoyama A."/>
            <person name="Uohara A."/>
            <person name="Ohji S."/>
            <person name="Ichikawa N."/>
        </authorList>
    </citation>
    <scope>NUCLEOTIDE SEQUENCE [LARGE SCALE GENOMIC DNA]</scope>
    <source>
        <strain evidence="4 5">NBRC 106135</strain>
    </source>
</reference>
<dbReference type="EMBL" id="BJYT01000034">
    <property type="protein sequence ID" value="GEO11963.1"/>
    <property type="molecule type" value="Genomic_DNA"/>
</dbReference>
<keyword evidence="5" id="KW-1185">Reference proteome</keyword>
<dbReference type="PANTHER" id="PTHR42837">
    <property type="entry name" value="REGULATOR OF SIGMA-E PROTEASE RSEP"/>
    <property type="match status" value="1"/>
</dbReference>
<proteinExistence type="predicted"/>
<comment type="cofactor">
    <cofactor evidence="1">
        <name>Zn(2+)</name>
        <dbReference type="ChEBI" id="CHEBI:29105"/>
    </cofactor>
</comment>
<dbReference type="GO" id="GO:0006508">
    <property type="term" value="P:proteolysis"/>
    <property type="evidence" value="ECO:0007669"/>
    <property type="project" value="InterPro"/>
</dbReference>
<evidence type="ECO:0000313" key="4">
    <source>
        <dbReference type="EMBL" id="GEO11963.1"/>
    </source>
</evidence>
<dbReference type="GO" id="GO:0016020">
    <property type="term" value="C:membrane"/>
    <property type="evidence" value="ECO:0007669"/>
    <property type="project" value="InterPro"/>
</dbReference>
<name>A0A512BJ30_9BACT</name>
<dbReference type="GO" id="GO:0004222">
    <property type="term" value="F:metalloendopeptidase activity"/>
    <property type="evidence" value="ECO:0007669"/>
    <property type="project" value="InterPro"/>
</dbReference>
<dbReference type="AlphaFoldDB" id="A0A512BJ30"/>
<dbReference type="PROSITE" id="PS50106">
    <property type="entry name" value="PDZ"/>
    <property type="match status" value="1"/>
</dbReference>
<evidence type="ECO:0000259" key="3">
    <source>
        <dbReference type="PROSITE" id="PS50106"/>
    </source>
</evidence>
<dbReference type="InterPro" id="IPR004387">
    <property type="entry name" value="Pept_M50_Zn"/>
</dbReference>
<organism evidence="4 5">
    <name type="scientific">Segetibacter aerophilus</name>
    <dbReference type="NCBI Taxonomy" id="670293"/>
    <lineage>
        <taxon>Bacteria</taxon>
        <taxon>Pseudomonadati</taxon>
        <taxon>Bacteroidota</taxon>
        <taxon>Chitinophagia</taxon>
        <taxon>Chitinophagales</taxon>
        <taxon>Chitinophagaceae</taxon>
        <taxon>Segetibacter</taxon>
    </lineage>
</organism>
<dbReference type="InterPro" id="IPR001478">
    <property type="entry name" value="PDZ"/>
</dbReference>
<dbReference type="InterPro" id="IPR036034">
    <property type="entry name" value="PDZ_sf"/>
</dbReference>
<dbReference type="Proteomes" id="UP000321513">
    <property type="component" value="Unassembled WGS sequence"/>
</dbReference>
<feature type="region of interest" description="Disordered" evidence="2">
    <location>
        <begin position="308"/>
        <end position="328"/>
    </location>
</feature>
<gene>
    <name evidence="4" type="ORF">SAE01_44590</name>
</gene>
<dbReference type="OrthoDB" id="9781273at2"/>
<dbReference type="Pfam" id="PF13180">
    <property type="entry name" value="PDZ_2"/>
    <property type="match status" value="2"/>
</dbReference>
<protein>
    <recommendedName>
        <fullName evidence="3">PDZ domain-containing protein</fullName>
    </recommendedName>
</protein>